<dbReference type="EMBL" id="CAIE01000045">
    <property type="protein sequence ID" value="CCH21808.1"/>
    <property type="molecule type" value="Genomic_DNA"/>
</dbReference>
<name>I0LDB1_9ACTN</name>
<gene>
    <name evidence="1" type="ORF">MILUP08_30093</name>
</gene>
<keyword evidence="2" id="KW-1185">Reference proteome</keyword>
<comment type="caution">
    <text evidence="1">The sequence shown here is derived from an EMBL/GenBank/DDBJ whole genome shotgun (WGS) entry which is preliminary data.</text>
</comment>
<organism evidence="1 2">
    <name type="scientific">Micromonospora lupini str. Lupac 08</name>
    <dbReference type="NCBI Taxonomy" id="1150864"/>
    <lineage>
        <taxon>Bacteria</taxon>
        <taxon>Bacillati</taxon>
        <taxon>Actinomycetota</taxon>
        <taxon>Actinomycetes</taxon>
        <taxon>Micromonosporales</taxon>
        <taxon>Micromonosporaceae</taxon>
        <taxon>Micromonospora</taxon>
    </lineage>
</organism>
<dbReference type="Proteomes" id="UP000003448">
    <property type="component" value="Unassembled WGS sequence"/>
</dbReference>
<accession>I0LDB1</accession>
<sequence>MPGDAGVGGDPSALSILVTARTGDGQARGRSTRDVLSGAVRPRSARSVIATPPRARLRLAGYADGRHRQV</sequence>
<reference evidence="2" key="1">
    <citation type="journal article" date="2012" name="J. Bacteriol.">
        <title>Genome Sequence of Micromonospora lupini Lupac 08, Isolated from Root Nodules of Lupinus angustifolius.</title>
        <authorList>
            <person name="Alonso-Vega P."/>
            <person name="Normand P."/>
            <person name="Bacigalupe R."/>
            <person name="Pujic P."/>
            <person name="Lajus A."/>
            <person name="Vallenet D."/>
            <person name="Carro L."/>
            <person name="Coll P."/>
            <person name="Trujillo M.E."/>
        </authorList>
    </citation>
    <scope>NUCLEOTIDE SEQUENCE [LARGE SCALE GENOMIC DNA]</scope>
    <source>
        <strain evidence="2">Lupac 08</strain>
    </source>
</reference>
<proteinExistence type="predicted"/>
<evidence type="ECO:0000313" key="2">
    <source>
        <dbReference type="Proteomes" id="UP000003448"/>
    </source>
</evidence>
<dbReference type="AlphaFoldDB" id="I0LDB1"/>
<protein>
    <submittedName>
        <fullName evidence="1">Uncharacterized protein</fullName>
    </submittedName>
</protein>
<evidence type="ECO:0000313" key="1">
    <source>
        <dbReference type="EMBL" id="CCH21808.1"/>
    </source>
</evidence>